<dbReference type="EMBL" id="JAWDJW010008441">
    <property type="protein sequence ID" value="KAK3060604.1"/>
    <property type="molecule type" value="Genomic_DNA"/>
</dbReference>
<accession>A0ACC3D1W5</accession>
<keyword evidence="2" id="KW-1185">Reference proteome</keyword>
<organism evidence="1 2">
    <name type="scientific">Coniosporium uncinatum</name>
    <dbReference type="NCBI Taxonomy" id="93489"/>
    <lineage>
        <taxon>Eukaryota</taxon>
        <taxon>Fungi</taxon>
        <taxon>Dikarya</taxon>
        <taxon>Ascomycota</taxon>
        <taxon>Pezizomycotina</taxon>
        <taxon>Dothideomycetes</taxon>
        <taxon>Dothideomycetes incertae sedis</taxon>
        <taxon>Coniosporium</taxon>
    </lineage>
</organism>
<sequence length="65" mass="7798">MPPLRTRFLFWLILLILFYNALYLLAETPSTAPTKPVRMAKKIMRLSLPEYDTLRPKIQTYRSWI</sequence>
<dbReference type="Proteomes" id="UP001186974">
    <property type="component" value="Unassembled WGS sequence"/>
</dbReference>
<comment type="caution">
    <text evidence="1">The sequence shown here is derived from an EMBL/GenBank/DDBJ whole genome shotgun (WGS) entry which is preliminary data.</text>
</comment>
<evidence type="ECO:0000313" key="1">
    <source>
        <dbReference type="EMBL" id="KAK3060604.1"/>
    </source>
</evidence>
<feature type="non-terminal residue" evidence="1">
    <location>
        <position position="65"/>
    </location>
</feature>
<name>A0ACC3D1W5_9PEZI</name>
<reference evidence="1" key="1">
    <citation type="submission" date="2024-09" db="EMBL/GenBank/DDBJ databases">
        <title>Black Yeasts Isolated from many extreme environments.</title>
        <authorList>
            <person name="Coleine C."/>
            <person name="Stajich J.E."/>
            <person name="Selbmann L."/>
        </authorList>
    </citation>
    <scope>NUCLEOTIDE SEQUENCE</scope>
    <source>
        <strain evidence="1">CCFEE 5737</strain>
    </source>
</reference>
<proteinExistence type="predicted"/>
<protein>
    <submittedName>
        <fullName evidence="1">Uncharacterized protein</fullName>
    </submittedName>
</protein>
<gene>
    <name evidence="1" type="ORF">LTS18_008179</name>
</gene>
<evidence type="ECO:0000313" key="2">
    <source>
        <dbReference type="Proteomes" id="UP001186974"/>
    </source>
</evidence>